<evidence type="ECO:0000313" key="3">
    <source>
        <dbReference type="Proteomes" id="UP000019132"/>
    </source>
</evidence>
<feature type="domain" description="Reverse transcriptase" evidence="1">
    <location>
        <begin position="22"/>
        <end position="90"/>
    </location>
</feature>
<evidence type="ECO:0000313" key="2">
    <source>
        <dbReference type="EnsemblProtists" id="PYU1_T007456"/>
    </source>
</evidence>
<sequence length="189" mass="21431">PLGNLLRSHEEFGVCLTEDHTSTGVFFADDTTLLGGSIASVQAQLELVEEYCKGSGAKLNLGKSNLMALNPEPDLSSAPWPESVKFLGIPFSQSPVNDDIVNFLEQRFYDGFKMWYRRARTLRGRLLVAQTMVLSRLWHYTQHVSIPSSVVKRWQSMLNKFVLSRKHDRDATHIQLIPKEFLSQASKHN</sequence>
<protein>
    <recommendedName>
        <fullName evidence="1">Reverse transcriptase domain-containing protein</fullName>
    </recommendedName>
</protein>
<dbReference type="EMBL" id="GL376585">
    <property type="status" value="NOT_ANNOTATED_CDS"/>
    <property type="molecule type" value="Genomic_DNA"/>
</dbReference>
<dbReference type="AlphaFoldDB" id="K3WR62"/>
<keyword evidence="3" id="KW-1185">Reference proteome</keyword>
<dbReference type="Pfam" id="PF00078">
    <property type="entry name" value="RVT_1"/>
    <property type="match status" value="1"/>
</dbReference>
<dbReference type="InParanoid" id="K3WR62"/>
<proteinExistence type="predicted"/>
<dbReference type="HOGENOM" id="CLU_099268_0_0_1"/>
<accession>K3WR62</accession>
<dbReference type="Proteomes" id="UP000019132">
    <property type="component" value="Unassembled WGS sequence"/>
</dbReference>
<name>K3WR62_GLOUD</name>
<reference evidence="2" key="3">
    <citation type="submission" date="2015-02" db="UniProtKB">
        <authorList>
            <consortium name="EnsemblProtists"/>
        </authorList>
    </citation>
    <scope>IDENTIFICATION</scope>
    <source>
        <strain evidence="2">DAOM BR144</strain>
    </source>
</reference>
<organism evidence="2 3">
    <name type="scientific">Globisporangium ultimum (strain ATCC 200006 / CBS 805.95 / DAOM BR144)</name>
    <name type="common">Pythium ultimum</name>
    <dbReference type="NCBI Taxonomy" id="431595"/>
    <lineage>
        <taxon>Eukaryota</taxon>
        <taxon>Sar</taxon>
        <taxon>Stramenopiles</taxon>
        <taxon>Oomycota</taxon>
        <taxon>Peronosporomycetes</taxon>
        <taxon>Pythiales</taxon>
        <taxon>Pythiaceae</taxon>
        <taxon>Globisporangium</taxon>
    </lineage>
</organism>
<dbReference type="InterPro" id="IPR000477">
    <property type="entry name" value="RT_dom"/>
</dbReference>
<reference evidence="3" key="2">
    <citation type="submission" date="2010-04" db="EMBL/GenBank/DDBJ databases">
        <authorList>
            <person name="Buell R."/>
            <person name="Hamilton J."/>
            <person name="Hostetler J."/>
        </authorList>
    </citation>
    <scope>NUCLEOTIDE SEQUENCE [LARGE SCALE GENOMIC DNA]</scope>
    <source>
        <strain evidence="3">DAOM:BR144</strain>
    </source>
</reference>
<dbReference type="eggNOG" id="KOG1075">
    <property type="taxonomic scope" value="Eukaryota"/>
</dbReference>
<dbReference type="VEuPathDB" id="FungiDB:PYU1_G007440"/>
<evidence type="ECO:0000259" key="1">
    <source>
        <dbReference type="Pfam" id="PF00078"/>
    </source>
</evidence>
<dbReference type="EnsemblProtists" id="PYU1_T007456">
    <property type="protein sequence ID" value="PYU1_T007456"/>
    <property type="gene ID" value="PYU1_G007440"/>
</dbReference>
<dbReference type="OMA" id="TRSTNAM"/>
<reference evidence="3" key="1">
    <citation type="journal article" date="2010" name="Genome Biol.">
        <title>Genome sequence of the necrotrophic plant pathogen Pythium ultimum reveals original pathogenicity mechanisms and effector repertoire.</title>
        <authorList>
            <person name="Levesque C.A."/>
            <person name="Brouwer H."/>
            <person name="Cano L."/>
            <person name="Hamilton J.P."/>
            <person name="Holt C."/>
            <person name="Huitema E."/>
            <person name="Raffaele S."/>
            <person name="Robideau G.P."/>
            <person name="Thines M."/>
            <person name="Win J."/>
            <person name="Zerillo M.M."/>
            <person name="Beakes G.W."/>
            <person name="Boore J.L."/>
            <person name="Busam D."/>
            <person name="Dumas B."/>
            <person name="Ferriera S."/>
            <person name="Fuerstenberg S.I."/>
            <person name="Gachon C.M."/>
            <person name="Gaulin E."/>
            <person name="Govers F."/>
            <person name="Grenville-Briggs L."/>
            <person name="Horner N."/>
            <person name="Hostetler J."/>
            <person name="Jiang R.H."/>
            <person name="Johnson J."/>
            <person name="Krajaejun T."/>
            <person name="Lin H."/>
            <person name="Meijer H.J."/>
            <person name="Moore B."/>
            <person name="Morris P."/>
            <person name="Phuntmart V."/>
            <person name="Puiu D."/>
            <person name="Shetty J."/>
            <person name="Stajich J.E."/>
            <person name="Tripathy S."/>
            <person name="Wawra S."/>
            <person name="van West P."/>
            <person name="Whitty B.R."/>
            <person name="Coutinho P.M."/>
            <person name="Henrissat B."/>
            <person name="Martin F."/>
            <person name="Thomas P.D."/>
            <person name="Tyler B.M."/>
            <person name="De Vries R.P."/>
            <person name="Kamoun S."/>
            <person name="Yandell M."/>
            <person name="Tisserat N."/>
            <person name="Buell C.R."/>
        </authorList>
    </citation>
    <scope>NUCLEOTIDE SEQUENCE</scope>
    <source>
        <strain evidence="3">DAOM:BR144</strain>
    </source>
</reference>